<evidence type="ECO:0000313" key="3">
    <source>
        <dbReference type="Proteomes" id="UP000035214"/>
    </source>
</evidence>
<accession>A0A0G8F0H9</accession>
<name>A0A0G8F0H9_BACCE</name>
<feature type="transmembrane region" description="Helical" evidence="1">
    <location>
        <begin position="123"/>
        <end position="150"/>
    </location>
</feature>
<keyword evidence="1" id="KW-1133">Transmembrane helix</keyword>
<keyword evidence="1" id="KW-0472">Membrane</keyword>
<proteinExistence type="predicted"/>
<gene>
    <name evidence="2" type="ORF">B4077_0831</name>
</gene>
<dbReference type="Proteomes" id="UP000035214">
    <property type="component" value="Unassembled WGS sequence"/>
</dbReference>
<sequence>MEKLKKWFSLSTHSDERIQQIEMKIWAQSGIVVLLLAFIDVIIRGAYLHRPFLEWIASLAIIICYMIFFFIKSILTGVYETDINNKEQLNKKLKEKMSDTFILCFVAIGATTYKYNLPEDFVGWLAVIVRFIILFAFLFGIQYLITVLAWKRSNKI</sequence>
<feature type="transmembrane region" description="Helical" evidence="1">
    <location>
        <begin position="100"/>
        <end position="117"/>
    </location>
</feature>
<dbReference type="RefSeq" id="WP_046955404.1">
    <property type="nucleotide sequence ID" value="NZ_LCYI01000024.1"/>
</dbReference>
<reference evidence="2 3" key="1">
    <citation type="submission" date="2015-04" db="EMBL/GenBank/DDBJ databases">
        <title>Draft Genome Sequences of Eight Spore-Forming Food Isolates of Bacillus cereus Genome sequencing.</title>
        <authorList>
            <person name="Krawcyk A.O."/>
            <person name="de Jong A."/>
            <person name="Eijlander R.T."/>
            <person name="Berendsen E.M."/>
            <person name="Holsappel S."/>
            <person name="Wells-Bennik M."/>
            <person name="Kuipers O.P."/>
        </authorList>
    </citation>
    <scope>NUCLEOTIDE SEQUENCE [LARGE SCALE GENOMIC DNA]</scope>
    <source>
        <strain evidence="2 3">B4077</strain>
    </source>
</reference>
<organism evidence="2 3">
    <name type="scientific">Bacillus cereus</name>
    <dbReference type="NCBI Taxonomy" id="1396"/>
    <lineage>
        <taxon>Bacteria</taxon>
        <taxon>Bacillati</taxon>
        <taxon>Bacillota</taxon>
        <taxon>Bacilli</taxon>
        <taxon>Bacillales</taxon>
        <taxon>Bacillaceae</taxon>
        <taxon>Bacillus</taxon>
        <taxon>Bacillus cereus group</taxon>
    </lineage>
</organism>
<dbReference type="InterPro" id="IPR046664">
    <property type="entry name" value="DUF6773"/>
</dbReference>
<dbReference type="EMBL" id="LCYI01000024">
    <property type="protein sequence ID" value="KLA29232.1"/>
    <property type="molecule type" value="Genomic_DNA"/>
</dbReference>
<comment type="caution">
    <text evidence="2">The sequence shown here is derived from an EMBL/GenBank/DDBJ whole genome shotgun (WGS) entry which is preliminary data.</text>
</comment>
<feature type="transmembrane region" description="Helical" evidence="1">
    <location>
        <begin position="55"/>
        <end position="79"/>
    </location>
</feature>
<keyword evidence="1" id="KW-0812">Transmembrane</keyword>
<evidence type="ECO:0000313" key="2">
    <source>
        <dbReference type="EMBL" id="KLA29232.1"/>
    </source>
</evidence>
<dbReference type="AlphaFoldDB" id="A0A0G8F0H9"/>
<feature type="transmembrane region" description="Helical" evidence="1">
    <location>
        <begin position="25"/>
        <end position="43"/>
    </location>
</feature>
<evidence type="ECO:0000256" key="1">
    <source>
        <dbReference type="SAM" id="Phobius"/>
    </source>
</evidence>
<dbReference type="PATRIC" id="fig|1396.428.peg.4716"/>
<dbReference type="Pfam" id="PF20563">
    <property type="entry name" value="DUF6773"/>
    <property type="match status" value="1"/>
</dbReference>
<protein>
    <submittedName>
        <fullName evidence="2">Uncharacterized protein</fullName>
    </submittedName>
</protein>